<dbReference type="Proteomes" id="UP000676996">
    <property type="component" value="Unassembled WGS sequence"/>
</dbReference>
<sequence>MIDFVTDSQAGVIEFTVDGRISREQYDAVAAEIESQIAQHGKVNIVEIIRDFEGMEPSLWWRDIRWGFDHLSQLSRTAVVTDSGWIGPVSKAVGALMPVDIRVFPMRDLDAARLWVREDRASA</sequence>
<dbReference type="SUPFAM" id="SSF52091">
    <property type="entry name" value="SpoIIaa-like"/>
    <property type="match status" value="1"/>
</dbReference>
<reference evidence="1" key="1">
    <citation type="submission" date="2021-04" db="EMBL/GenBank/DDBJ databases">
        <title>Ouciella asimina sp. nov., isolated from the surface seawater in the hydrothermal field of Okinawa Trough.</title>
        <authorList>
            <person name="Shuang W."/>
        </authorList>
    </citation>
    <scope>NUCLEOTIDE SEQUENCE</scope>
    <source>
        <strain evidence="1">LXI357</strain>
    </source>
</reference>
<dbReference type="InterPro" id="IPR036513">
    <property type="entry name" value="STAS_dom_sf"/>
</dbReference>
<protein>
    <submittedName>
        <fullName evidence="1">STAS/SEC14 domain-containing protein</fullName>
    </submittedName>
</protein>
<evidence type="ECO:0000313" key="1">
    <source>
        <dbReference type="EMBL" id="MBR0553464.1"/>
    </source>
</evidence>
<dbReference type="InterPro" id="IPR021866">
    <property type="entry name" value="SpoIIAA-like"/>
</dbReference>
<name>A0A8T4IHX1_9SPHN</name>
<proteinExistence type="predicted"/>
<gene>
    <name evidence="1" type="ORF">J7S20_13220</name>
</gene>
<evidence type="ECO:0000313" key="2">
    <source>
        <dbReference type="Proteomes" id="UP000676996"/>
    </source>
</evidence>
<keyword evidence="2" id="KW-1185">Reference proteome</keyword>
<dbReference type="EMBL" id="JAGRQC010000004">
    <property type="protein sequence ID" value="MBR0553464.1"/>
    <property type="molecule type" value="Genomic_DNA"/>
</dbReference>
<dbReference type="Pfam" id="PF11964">
    <property type="entry name" value="SpoIIAA-like"/>
    <property type="match status" value="1"/>
</dbReference>
<dbReference type="RefSeq" id="WP_284054727.1">
    <property type="nucleotide sequence ID" value="NZ_JAGRQC010000004.1"/>
</dbReference>
<dbReference type="InterPro" id="IPR038396">
    <property type="entry name" value="SpoIIAA-like_sf"/>
</dbReference>
<comment type="caution">
    <text evidence="1">The sequence shown here is derived from an EMBL/GenBank/DDBJ whole genome shotgun (WGS) entry which is preliminary data.</text>
</comment>
<accession>A0A8T4IHX1</accession>
<dbReference type="Gene3D" id="3.40.50.10600">
    <property type="entry name" value="SpoIIaa-like domains"/>
    <property type="match status" value="1"/>
</dbReference>
<dbReference type="AlphaFoldDB" id="A0A8T4IHX1"/>
<organism evidence="1 2">
    <name type="scientific">Stakelama marina</name>
    <dbReference type="NCBI Taxonomy" id="2826939"/>
    <lineage>
        <taxon>Bacteria</taxon>
        <taxon>Pseudomonadati</taxon>
        <taxon>Pseudomonadota</taxon>
        <taxon>Alphaproteobacteria</taxon>
        <taxon>Sphingomonadales</taxon>
        <taxon>Sphingomonadaceae</taxon>
        <taxon>Stakelama</taxon>
    </lineage>
</organism>